<dbReference type="InterPro" id="IPR023485">
    <property type="entry name" value="Ptyr_pPase"/>
</dbReference>
<dbReference type="GO" id="GO:0004725">
    <property type="term" value="F:protein tyrosine phosphatase activity"/>
    <property type="evidence" value="ECO:0007669"/>
    <property type="project" value="UniProtKB-EC"/>
</dbReference>
<keyword evidence="3" id="KW-0378">Hydrolase</keyword>
<dbReference type="EMBL" id="LT828648">
    <property type="protein sequence ID" value="SLM48861.1"/>
    <property type="molecule type" value="Genomic_DNA"/>
</dbReference>
<gene>
    <name evidence="3" type="primary">arsC</name>
    <name evidence="3" type="ORF">NSJP_2694</name>
</gene>
<dbReference type="EC" id="1.20.4.-" evidence="3"/>
<dbReference type="EC" id="3.1.3.48" evidence="3"/>
<dbReference type="RefSeq" id="WP_080887186.1">
    <property type="nucleotide sequence ID" value="NZ_LT828648.1"/>
</dbReference>
<evidence type="ECO:0000256" key="1">
    <source>
        <dbReference type="ARBA" id="ARBA00022849"/>
    </source>
</evidence>
<sequence length="157" mass="17521">MKPRILFLCTGNSARSQMAEALLTLIAGDHFDVASAGTHPVGVHPMTVAVMKELGVERSGYRSKSVQEFIGQQFDYVITVCDRAKETCPIFPSASRLLHWSFDDPASVTEAVRREAFVRVRDEIADRICRFCLQEMRLSPAALTCYCCVTDTTDRGR</sequence>
<dbReference type="Pfam" id="PF01451">
    <property type="entry name" value="LMWPc"/>
    <property type="match status" value="1"/>
</dbReference>
<name>A0A1W1I7G0_9BACT</name>
<dbReference type="AlphaFoldDB" id="A0A1W1I7G0"/>
<dbReference type="InterPro" id="IPR036196">
    <property type="entry name" value="Ptyr_pPase_sf"/>
</dbReference>
<protein>
    <submittedName>
        <fullName evidence="3">Protein ArsC</fullName>
        <ecNumber evidence="3">1.20.4.-</ecNumber>
        <ecNumber evidence="3">3.1.3.48</ecNumber>
    </submittedName>
</protein>
<proteinExistence type="predicted"/>
<dbReference type="Gene3D" id="3.40.50.2300">
    <property type="match status" value="1"/>
</dbReference>
<evidence type="ECO:0000313" key="4">
    <source>
        <dbReference type="Proteomes" id="UP000192042"/>
    </source>
</evidence>
<dbReference type="STRING" id="1325564.NSJP_2694"/>
<dbReference type="Proteomes" id="UP000192042">
    <property type="component" value="Chromosome I"/>
</dbReference>
<keyword evidence="3" id="KW-0560">Oxidoreductase</keyword>
<organism evidence="3 4">
    <name type="scientific">Nitrospira japonica</name>
    <dbReference type="NCBI Taxonomy" id="1325564"/>
    <lineage>
        <taxon>Bacteria</taxon>
        <taxon>Pseudomonadati</taxon>
        <taxon>Nitrospirota</taxon>
        <taxon>Nitrospiria</taxon>
        <taxon>Nitrospirales</taxon>
        <taxon>Nitrospiraceae</taxon>
        <taxon>Nitrospira</taxon>
    </lineage>
</organism>
<dbReference type="SUPFAM" id="SSF52788">
    <property type="entry name" value="Phosphotyrosine protein phosphatases I"/>
    <property type="match status" value="1"/>
</dbReference>
<dbReference type="PANTHER" id="PTHR43428">
    <property type="entry name" value="ARSENATE REDUCTASE"/>
    <property type="match status" value="1"/>
</dbReference>
<feature type="domain" description="Phosphotyrosine protein phosphatase I" evidence="2">
    <location>
        <begin position="3"/>
        <end position="134"/>
    </location>
</feature>
<keyword evidence="1" id="KW-0059">Arsenical resistance</keyword>
<reference evidence="3 4" key="1">
    <citation type="submission" date="2017-03" db="EMBL/GenBank/DDBJ databases">
        <authorList>
            <person name="Afonso C.L."/>
            <person name="Miller P.J."/>
            <person name="Scott M.A."/>
            <person name="Spackman E."/>
            <person name="Goraichik I."/>
            <person name="Dimitrov K.M."/>
            <person name="Suarez D.L."/>
            <person name="Swayne D.E."/>
        </authorList>
    </citation>
    <scope>NUCLEOTIDE SEQUENCE [LARGE SCALE GENOMIC DNA]</scope>
    <source>
        <strain evidence="3">Genome sequencing of Nitrospira japonica strain NJ11</strain>
    </source>
</reference>
<dbReference type="KEGG" id="nja:NSJP_2694"/>
<dbReference type="GO" id="GO:0016491">
    <property type="term" value="F:oxidoreductase activity"/>
    <property type="evidence" value="ECO:0007669"/>
    <property type="project" value="UniProtKB-KW"/>
</dbReference>
<dbReference type="CDD" id="cd16345">
    <property type="entry name" value="LMWP_ArsC"/>
    <property type="match status" value="1"/>
</dbReference>
<dbReference type="PANTHER" id="PTHR43428:SF1">
    <property type="entry name" value="ARSENATE REDUCTASE"/>
    <property type="match status" value="1"/>
</dbReference>
<accession>A0A1W1I7G0</accession>
<dbReference type="SMART" id="SM00226">
    <property type="entry name" value="LMWPc"/>
    <property type="match status" value="1"/>
</dbReference>
<dbReference type="OrthoDB" id="9784339at2"/>
<evidence type="ECO:0000313" key="3">
    <source>
        <dbReference type="EMBL" id="SLM48861.1"/>
    </source>
</evidence>
<keyword evidence="4" id="KW-1185">Reference proteome</keyword>
<evidence type="ECO:0000259" key="2">
    <source>
        <dbReference type="SMART" id="SM00226"/>
    </source>
</evidence>
<dbReference type="GO" id="GO:0046685">
    <property type="term" value="P:response to arsenic-containing substance"/>
    <property type="evidence" value="ECO:0007669"/>
    <property type="project" value="UniProtKB-KW"/>
</dbReference>